<evidence type="ECO:0000313" key="1">
    <source>
        <dbReference type="EMBL" id="OGG76125.1"/>
    </source>
</evidence>
<dbReference type="AlphaFoldDB" id="A0A1F6ER78"/>
<accession>A0A1F6ER78</accession>
<evidence type="ECO:0000313" key="2">
    <source>
        <dbReference type="Proteomes" id="UP000178587"/>
    </source>
</evidence>
<protein>
    <submittedName>
        <fullName evidence="1">Uncharacterized protein</fullName>
    </submittedName>
</protein>
<sequence length="177" mass="19842">MQSIKLLNDEELDRRIAERKAALDRFVPAVLALLTEHGEVLERELRGNFHTSIDKELRPFDTFSFLGSFGQSAMGGNTLTIWHHPSGDMGEDTQSKCVLSVYWQVADFSSDECEVSRFVSNLAWQNDLGSVLARKDEIFAAQDAAKAKKIRATEEVAREGAEKRSLLKDAERLGIEV</sequence>
<dbReference type="Proteomes" id="UP000178587">
    <property type="component" value="Unassembled WGS sequence"/>
</dbReference>
<comment type="caution">
    <text evidence="1">The sequence shown here is derived from an EMBL/GenBank/DDBJ whole genome shotgun (WGS) entry which is preliminary data.</text>
</comment>
<proteinExistence type="predicted"/>
<reference evidence="1 2" key="1">
    <citation type="journal article" date="2016" name="Nat. Commun.">
        <title>Thousands of microbial genomes shed light on interconnected biogeochemical processes in an aquifer system.</title>
        <authorList>
            <person name="Anantharaman K."/>
            <person name="Brown C.T."/>
            <person name="Hug L.A."/>
            <person name="Sharon I."/>
            <person name="Castelle C.J."/>
            <person name="Probst A.J."/>
            <person name="Thomas B.C."/>
            <person name="Singh A."/>
            <person name="Wilkins M.J."/>
            <person name="Karaoz U."/>
            <person name="Brodie E.L."/>
            <person name="Williams K.H."/>
            <person name="Hubbard S.S."/>
            <person name="Banfield J.F."/>
        </authorList>
    </citation>
    <scope>NUCLEOTIDE SEQUENCE [LARGE SCALE GENOMIC DNA]</scope>
</reference>
<dbReference type="EMBL" id="MFLU01000003">
    <property type="protein sequence ID" value="OGG76125.1"/>
    <property type="molecule type" value="Genomic_DNA"/>
</dbReference>
<organism evidence="1 2">
    <name type="scientific">Candidatus Kaiserbacteria bacterium RIFCSPLOWO2_01_FULL_50_24</name>
    <dbReference type="NCBI Taxonomy" id="1798507"/>
    <lineage>
        <taxon>Bacteria</taxon>
        <taxon>Candidatus Kaiseribacteriota</taxon>
    </lineage>
</organism>
<gene>
    <name evidence="1" type="ORF">A3A34_00880</name>
</gene>
<name>A0A1F6ER78_9BACT</name>